<feature type="region of interest" description="Disordered" evidence="2">
    <location>
        <begin position="275"/>
        <end position="345"/>
    </location>
</feature>
<evidence type="ECO:0000259" key="3">
    <source>
        <dbReference type="PROSITE" id="PS51165"/>
    </source>
</evidence>
<evidence type="ECO:0000313" key="4">
    <source>
        <dbReference type="EMBL" id="KAI3436862.1"/>
    </source>
</evidence>
<proteinExistence type="predicted"/>
<dbReference type="GO" id="GO:0006400">
    <property type="term" value="P:tRNA modification"/>
    <property type="evidence" value="ECO:0007669"/>
    <property type="project" value="InterPro"/>
</dbReference>
<name>A0A9D4Z1Q5_CHLVU</name>
<dbReference type="PANTHER" id="PTHR13452:SF10">
    <property type="entry name" value="THUMP DOMAIN-CONTAINING PROTEIN 1"/>
    <property type="match status" value="1"/>
</dbReference>
<dbReference type="AlphaFoldDB" id="A0A9D4Z1Q5"/>
<evidence type="ECO:0000313" key="5">
    <source>
        <dbReference type="Proteomes" id="UP001055712"/>
    </source>
</evidence>
<dbReference type="SMART" id="SM00981">
    <property type="entry name" value="THUMP"/>
    <property type="match status" value="1"/>
</dbReference>
<keyword evidence="5" id="KW-1185">Reference proteome</keyword>
<evidence type="ECO:0000256" key="1">
    <source>
        <dbReference type="PROSITE-ProRule" id="PRU00529"/>
    </source>
</evidence>
<dbReference type="Pfam" id="PF02926">
    <property type="entry name" value="THUMP"/>
    <property type="match status" value="1"/>
</dbReference>
<dbReference type="EMBL" id="SIDB01000002">
    <property type="protein sequence ID" value="KAI3436862.1"/>
    <property type="molecule type" value="Genomic_DNA"/>
</dbReference>
<organism evidence="4 5">
    <name type="scientific">Chlorella vulgaris</name>
    <name type="common">Green alga</name>
    <dbReference type="NCBI Taxonomy" id="3077"/>
    <lineage>
        <taxon>Eukaryota</taxon>
        <taxon>Viridiplantae</taxon>
        <taxon>Chlorophyta</taxon>
        <taxon>core chlorophytes</taxon>
        <taxon>Trebouxiophyceae</taxon>
        <taxon>Chlorellales</taxon>
        <taxon>Chlorellaceae</taxon>
        <taxon>Chlorella clade</taxon>
        <taxon>Chlorella</taxon>
    </lineage>
</organism>
<feature type="domain" description="THUMP" evidence="3">
    <location>
        <begin position="151"/>
        <end position="258"/>
    </location>
</feature>
<gene>
    <name evidence="4" type="ORF">D9Q98_006272</name>
</gene>
<feature type="region of interest" description="Disordered" evidence="2">
    <location>
        <begin position="1"/>
        <end position="42"/>
    </location>
</feature>
<dbReference type="GO" id="GO:0003723">
    <property type="term" value="F:RNA binding"/>
    <property type="evidence" value="ECO:0007669"/>
    <property type="project" value="UniProtKB-UniRule"/>
</dbReference>
<evidence type="ECO:0000256" key="2">
    <source>
        <dbReference type="SAM" id="MobiDB-lite"/>
    </source>
</evidence>
<dbReference type="Proteomes" id="UP001055712">
    <property type="component" value="Unassembled WGS sequence"/>
</dbReference>
<dbReference type="PROSITE" id="PS51165">
    <property type="entry name" value="THUMP"/>
    <property type="match status" value="1"/>
</dbReference>
<dbReference type="Gene3D" id="3.30.2300.10">
    <property type="entry name" value="THUMP superfamily"/>
    <property type="match status" value="1"/>
</dbReference>
<accession>A0A9D4Z1Q5</accession>
<feature type="compositionally biased region" description="Basic and acidic residues" evidence="2">
    <location>
        <begin position="1"/>
        <end position="12"/>
    </location>
</feature>
<feature type="compositionally biased region" description="Low complexity" evidence="2">
    <location>
        <begin position="288"/>
        <end position="345"/>
    </location>
</feature>
<keyword evidence="1" id="KW-0694">RNA-binding</keyword>
<reference evidence="4" key="2">
    <citation type="submission" date="2020-11" db="EMBL/GenBank/DDBJ databases">
        <authorList>
            <person name="Cecchin M."/>
            <person name="Marcolungo L."/>
            <person name="Rossato M."/>
            <person name="Girolomoni L."/>
            <person name="Cosentino E."/>
            <person name="Cuine S."/>
            <person name="Li-Beisson Y."/>
            <person name="Delledonne M."/>
            <person name="Ballottari M."/>
        </authorList>
    </citation>
    <scope>NUCLEOTIDE SEQUENCE</scope>
    <source>
        <strain evidence="4">211/11P</strain>
        <tissue evidence="4">Whole cell</tissue>
    </source>
</reference>
<dbReference type="FunFam" id="3.30.2300.10:FF:000001">
    <property type="entry name" value="THUMP domain-containing protein 1"/>
    <property type="match status" value="1"/>
</dbReference>
<dbReference type="PANTHER" id="PTHR13452">
    <property type="entry name" value="THUMP DOMAIN CONTAINING PROTEIN 1-RELATED"/>
    <property type="match status" value="1"/>
</dbReference>
<comment type="caution">
    <text evidence="4">The sequence shown here is derived from an EMBL/GenBank/DDBJ whole genome shotgun (WGS) entry which is preliminary data.</text>
</comment>
<dbReference type="InterPro" id="IPR004114">
    <property type="entry name" value="THUMP_dom"/>
</dbReference>
<reference evidence="4" key="1">
    <citation type="journal article" date="2019" name="Plant J.">
        <title>Chlorella vulgaris genome assembly and annotation reveals the molecular basis for metabolic acclimation to high light conditions.</title>
        <authorList>
            <person name="Cecchin M."/>
            <person name="Marcolungo L."/>
            <person name="Rossato M."/>
            <person name="Girolomoni L."/>
            <person name="Cosentino E."/>
            <person name="Cuine S."/>
            <person name="Li-Beisson Y."/>
            <person name="Delledonne M."/>
            <person name="Ballottari M."/>
        </authorList>
    </citation>
    <scope>NUCLEOTIDE SEQUENCE</scope>
    <source>
        <strain evidence="4">211/11P</strain>
    </source>
</reference>
<sequence>MQGGRDGKRARQDGGGNRANNKKRYLHKAPASGGKSGIPQSSRGIIVSCTSSKENLAGKEAMALFTESYEQLGGTWKQQGGAGAGADPAEGEAAAVPTDIAAALASEVAELRDPSRRPFYFHQVGMHSVVYVECKDAEGPSPAALAQHACQRVADSHQSETRFCSRFYPVEHTCYASMEKIEELAEQVAARHFPADAEQPIQYAVAFDARAAPPLDRMAVIDAFASRVPAPHKVNLGAPQKTILVNLVKAVCGVAVVDRFKELCRYNVRTLALSEEEREAQRQEQRTQTKQQQAAAAAEQPEQTEQAEQPAAAAVAAGQQEAAAPQQQQQLQDDEQQGAAEPVAQAAAEVVQAVAEPAQAP</sequence>
<dbReference type="OrthoDB" id="367221at2759"/>
<dbReference type="InterPro" id="IPR040183">
    <property type="entry name" value="THUMPD1-like"/>
</dbReference>
<dbReference type="SUPFAM" id="SSF143437">
    <property type="entry name" value="THUMP domain-like"/>
    <property type="match status" value="1"/>
</dbReference>
<protein>
    <recommendedName>
        <fullName evidence="3">THUMP domain-containing protein</fullName>
    </recommendedName>
</protein>
<dbReference type="CDD" id="cd11717">
    <property type="entry name" value="THUMP_THUMPD1_like"/>
    <property type="match status" value="1"/>
</dbReference>